<accession>A0ABT6G977</accession>
<comment type="caution">
    <text evidence="2">The sequence shown here is derived from an EMBL/GenBank/DDBJ whole genome shotgun (WGS) entry which is preliminary data.</text>
</comment>
<dbReference type="RefSeq" id="WP_181846260.1">
    <property type="nucleotide sequence ID" value="NZ_JARSBO010000003.1"/>
</dbReference>
<sequence>MVSSKTTSRIQRDIRFVPLAEIAADKIIAHMSDPRMALHMPLLEGSWDQAAYDRFMAIKVRYWQRDGLGHWAILCGGAYVGWGGFQKEGNDWDYGLVLRPEYFGLGMAITRKALAFARSDRRISHVTFLLPPTRTKLGALKRIGAIFVRQITHDGAVFLQYRLETA</sequence>
<evidence type="ECO:0000259" key="1">
    <source>
        <dbReference type="Pfam" id="PF13302"/>
    </source>
</evidence>
<dbReference type="Gene3D" id="3.40.630.30">
    <property type="match status" value="1"/>
</dbReference>
<keyword evidence="3" id="KW-1185">Reference proteome</keyword>
<protein>
    <recommendedName>
        <fullName evidence="1">N-acetyltransferase domain-containing protein</fullName>
    </recommendedName>
</protein>
<dbReference type="InterPro" id="IPR016181">
    <property type="entry name" value="Acyl_CoA_acyltransferase"/>
</dbReference>
<organism evidence="2 3">
    <name type="scientific">Thalassospira aquimaris</name>
    <dbReference type="NCBI Taxonomy" id="3037796"/>
    <lineage>
        <taxon>Bacteria</taxon>
        <taxon>Pseudomonadati</taxon>
        <taxon>Pseudomonadota</taxon>
        <taxon>Alphaproteobacteria</taxon>
        <taxon>Rhodospirillales</taxon>
        <taxon>Thalassospiraceae</taxon>
        <taxon>Thalassospira</taxon>
    </lineage>
</organism>
<gene>
    <name evidence="2" type="ORF">P7680_06460</name>
</gene>
<name>A0ABT6G977_9PROT</name>
<feature type="domain" description="N-acetyltransferase" evidence="1">
    <location>
        <begin position="15"/>
        <end position="127"/>
    </location>
</feature>
<dbReference type="InterPro" id="IPR000182">
    <property type="entry name" value="GNAT_dom"/>
</dbReference>
<proteinExistence type="predicted"/>
<dbReference type="Proteomes" id="UP001529180">
    <property type="component" value="Unassembled WGS sequence"/>
</dbReference>
<evidence type="ECO:0000313" key="3">
    <source>
        <dbReference type="Proteomes" id="UP001529180"/>
    </source>
</evidence>
<dbReference type="EMBL" id="JARSBO010000003">
    <property type="protein sequence ID" value="MDG4718632.1"/>
    <property type="molecule type" value="Genomic_DNA"/>
</dbReference>
<dbReference type="Pfam" id="PF13302">
    <property type="entry name" value="Acetyltransf_3"/>
    <property type="match status" value="1"/>
</dbReference>
<dbReference type="SUPFAM" id="SSF55729">
    <property type="entry name" value="Acyl-CoA N-acyltransferases (Nat)"/>
    <property type="match status" value="1"/>
</dbReference>
<reference evidence="2 3" key="1">
    <citation type="submission" date="2023-03" db="EMBL/GenBank/DDBJ databases">
        <title>Strain FZY0004 represents a novel species in the genus Thalassospira isolated from seawater.</title>
        <authorList>
            <person name="Fu Z.-Y."/>
        </authorList>
    </citation>
    <scope>NUCLEOTIDE SEQUENCE [LARGE SCALE GENOMIC DNA]</scope>
    <source>
        <strain evidence="2 3">FZY0004</strain>
    </source>
</reference>
<evidence type="ECO:0000313" key="2">
    <source>
        <dbReference type="EMBL" id="MDG4718632.1"/>
    </source>
</evidence>